<protein>
    <submittedName>
        <fullName evidence="1">Uncharacterized protein</fullName>
    </submittedName>
</protein>
<dbReference type="PANTHER" id="PTHR20929:SF11">
    <property type="entry name" value="DYNEIN AXONEMAL INTERMEDIATE CHAIN 7"/>
    <property type="match status" value="1"/>
</dbReference>
<dbReference type="AlphaFoldDB" id="A0AAV2A1E8"/>
<dbReference type="Proteomes" id="UP001497382">
    <property type="component" value="Unassembled WGS sequence"/>
</dbReference>
<organism evidence="1 2">
    <name type="scientific">Larinioides sclopetarius</name>
    <dbReference type="NCBI Taxonomy" id="280406"/>
    <lineage>
        <taxon>Eukaryota</taxon>
        <taxon>Metazoa</taxon>
        <taxon>Ecdysozoa</taxon>
        <taxon>Arthropoda</taxon>
        <taxon>Chelicerata</taxon>
        <taxon>Arachnida</taxon>
        <taxon>Araneae</taxon>
        <taxon>Araneomorphae</taxon>
        <taxon>Entelegynae</taxon>
        <taxon>Araneoidea</taxon>
        <taxon>Araneidae</taxon>
        <taxon>Larinioides</taxon>
    </lineage>
</organism>
<dbReference type="GO" id="GO:0048487">
    <property type="term" value="F:beta-tubulin binding"/>
    <property type="evidence" value="ECO:0007669"/>
    <property type="project" value="TreeGrafter"/>
</dbReference>
<dbReference type="EMBL" id="CAXIEN010000094">
    <property type="protein sequence ID" value="CAL1276528.1"/>
    <property type="molecule type" value="Genomic_DNA"/>
</dbReference>
<dbReference type="PANTHER" id="PTHR20929">
    <property type="entry name" value="LUNG ADENOMA SUSCEPTIBILITY 1-RELATED"/>
    <property type="match status" value="1"/>
</dbReference>
<evidence type="ECO:0000313" key="2">
    <source>
        <dbReference type="Proteomes" id="UP001497382"/>
    </source>
</evidence>
<keyword evidence="2" id="KW-1185">Reference proteome</keyword>
<dbReference type="InterPro" id="IPR023247">
    <property type="entry name" value="IC97/Dnai7-like"/>
</dbReference>
<dbReference type="GO" id="GO:0008017">
    <property type="term" value="F:microtubule binding"/>
    <property type="evidence" value="ECO:0007669"/>
    <property type="project" value="TreeGrafter"/>
</dbReference>
<name>A0AAV2A1E8_9ARAC</name>
<evidence type="ECO:0000313" key="1">
    <source>
        <dbReference type="EMBL" id="CAL1276528.1"/>
    </source>
</evidence>
<dbReference type="GO" id="GO:0005930">
    <property type="term" value="C:axoneme"/>
    <property type="evidence" value="ECO:0007669"/>
    <property type="project" value="TreeGrafter"/>
</dbReference>
<sequence length="210" mass="24184">MFQSWELIKGKQPNTALLIITGMQAAIKIEISQEGCCIQQIERDGKSLFPDHYSAWMSPDALIKKLLFMGINIAVEKDIDCFIEISSKDVELENLAYSCISLLSHAFNFYWSRWNAVVPPDQLVVRYNSEENGEEKFNHVLLMPGKAFEIRCAESSTKFCDDPVEENKCFSNIYHLLMERSEQEIEKDVDYEFVTNVFFLLSSCKLFSCS</sequence>
<comment type="caution">
    <text evidence="1">The sequence shown here is derived from an EMBL/GenBank/DDBJ whole genome shotgun (WGS) entry which is preliminary data.</text>
</comment>
<proteinExistence type="predicted"/>
<accession>A0AAV2A1E8</accession>
<reference evidence="1 2" key="1">
    <citation type="submission" date="2024-04" db="EMBL/GenBank/DDBJ databases">
        <authorList>
            <person name="Rising A."/>
            <person name="Reimegard J."/>
            <person name="Sonavane S."/>
            <person name="Akerstrom W."/>
            <person name="Nylinder S."/>
            <person name="Hedman E."/>
            <person name="Kallberg Y."/>
        </authorList>
    </citation>
    <scope>NUCLEOTIDE SEQUENCE [LARGE SCALE GENOMIC DNA]</scope>
</reference>
<gene>
    <name evidence="1" type="ORF">LARSCL_LOCUS8707</name>
</gene>